<proteinExistence type="predicted"/>
<protein>
    <submittedName>
        <fullName evidence="2">Uncharacterized protein</fullName>
    </submittedName>
</protein>
<evidence type="ECO:0000256" key="1">
    <source>
        <dbReference type="SAM" id="Phobius"/>
    </source>
</evidence>
<gene>
    <name evidence="2" type="ORF">JK386_00125</name>
</gene>
<evidence type="ECO:0000313" key="3">
    <source>
        <dbReference type="Proteomes" id="UP000663791"/>
    </source>
</evidence>
<feature type="transmembrane region" description="Helical" evidence="1">
    <location>
        <begin position="18"/>
        <end position="38"/>
    </location>
</feature>
<keyword evidence="3" id="KW-1185">Reference proteome</keyword>
<dbReference type="Proteomes" id="UP000663791">
    <property type="component" value="Unassembled WGS sequence"/>
</dbReference>
<keyword evidence="1" id="KW-0812">Transmembrane</keyword>
<keyword evidence="1" id="KW-1133">Transmembrane helix</keyword>
<name>A0A939BR67_9ACTN</name>
<organism evidence="2 3">
    <name type="scientific">Nocardioides faecalis</name>
    <dbReference type="NCBI Taxonomy" id="2803858"/>
    <lineage>
        <taxon>Bacteria</taxon>
        <taxon>Bacillati</taxon>
        <taxon>Actinomycetota</taxon>
        <taxon>Actinomycetes</taxon>
        <taxon>Propionibacteriales</taxon>
        <taxon>Nocardioidaceae</taxon>
        <taxon>Nocardioides</taxon>
    </lineage>
</organism>
<reference evidence="2" key="1">
    <citation type="submission" date="2021-01" db="EMBL/GenBank/DDBJ databases">
        <title>Novel species in genus Nocardioides.</title>
        <authorList>
            <person name="Zhang G."/>
        </authorList>
    </citation>
    <scope>NUCLEOTIDE SEQUENCE</scope>
    <source>
        <strain evidence="2">Zg-536</strain>
    </source>
</reference>
<sequence>MYVVALTVTGNLDNLPSALAAVGTVLLAAWLILGPWIFRRRVARAHGGRHRSEVLPWNRAHRG</sequence>
<dbReference type="EMBL" id="JAERTX010000001">
    <property type="protein sequence ID" value="MBM9458304.1"/>
    <property type="molecule type" value="Genomic_DNA"/>
</dbReference>
<dbReference type="RefSeq" id="WP_205289625.1">
    <property type="nucleotide sequence ID" value="NZ_CP074406.1"/>
</dbReference>
<accession>A0A939BR67</accession>
<keyword evidence="1" id="KW-0472">Membrane</keyword>
<comment type="caution">
    <text evidence="2">The sequence shown here is derived from an EMBL/GenBank/DDBJ whole genome shotgun (WGS) entry which is preliminary data.</text>
</comment>
<evidence type="ECO:0000313" key="2">
    <source>
        <dbReference type="EMBL" id="MBM9458304.1"/>
    </source>
</evidence>
<dbReference type="AlphaFoldDB" id="A0A939BR67"/>